<evidence type="ECO:0000256" key="4">
    <source>
        <dbReference type="RuleBase" id="RU369029"/>
    </source>
</evidence>
<feature type="domain" description="Ethylene-responsive binding factor-associated repression" evidence="6">
    <location>
        <begin position="18"/>
        <end position="45"/>
    </location>
</feature>
<organism evidence="8 9">
    <name type="scientific">Nicotiana attenuata</name>
    <name type="common">Coyote tobacco</name>
    <dbReference type="NCBI Taxonomy" id="49451"/>
    <lineage>
        <taxon>Eukaryota</taxon>
        <taxon>Viridiplantae</taxon>
        <taxon>Streptophyta</taxon>
        <taxon>Embryophyta</taxon>
        <taxon>Tracheophyta</taxon>
        <taxon>Spermatophyta</taxon>
        <taxon>Magnoliopsida</taxon>
        <taxon>eudicotyledons</taxon>
        <taxon>Gunneridae</taxon>
        <taxon>Pentapetalae</taxon>
        <taxon>asterids</taxon>
        <taxon>lamiids</taxon>
        <taxon>Solanales</taxon>
        <taxon>Solanaceae</taxon>
        <taxon>Nicotianoideae</taxon>
        <taxon>Nicotianeae</taxon>
        <taxon>Nicotiana</taxon>
    </lineage>
</organism>
<reference evidence="8" key="1">
    <citation type="submission" date="2016-11" db="EMBL/GenBank/DDBJ databases">
        <title>The genome of Nicotiana attenuata.</title>
        <authorList>
            <person name="Xu S."/>
            <person name="Brockmoeller T."/>
            <person name="Gaquerel E."/>
            <person name="Navarro A."/>
            <person name="Kuhl H."/>
            <person name="Gase K."/>
            <person name="Ling Z."/>
            <person name="Zhou W."/>
            <person name="Kreitzer C."/>
            <person name="Stanke M."/>
            <person name="Tang H."/>
            <person name="Lyons E."/>
            <person name="Pandey P."/>
            <person name="Pandey S.P."/>
            <person name="Timmermann B."/>
            <person name="Baldwin I.T."/>
        </authorList>
    </citation>
    <scope>NUCLEOTIDE SEQUENCE [LARGE SCALE GENOMIC DNA]</scope>
    <source>
        <strain evidence="8">UT</strain>
    </source>
</reference>
<dbReference type="KEGG" id="nau:109212843"/>
<proteinExistence type="inferred from homology"/>
<feature type="region of interest" description="Disordered" evidence="5">
    <location>
        <begin position="156"/>
        <end position="231"/>
    </location>
</feature>
<feature type="domain" description="Tify" evidence="7">
    <location>
        <begin position="308"/>
        <end position="344"/>
    </location>
</feature>
<dbReference type="GO" id="GO:0045892">
    <property type="term" value="P:negative regulation of DNA-templated transcription"/>
    <property type="evidence" value="ECO:0007669"/>
    <property type="project" value="TreeGrafter"/>
</dbReference>
<evidence type="ECO:0000256" key="3">
    <source>
        <dbReference type="ARBA" id="ARBA00023242"/>
    </source>
</evidence>
<evidence type="ECO:0000259" key="6">
    <source>
        <dbReference type="Pfam" id="PF07897"/>
    </source>
</evidence>
<keyword evidence="3 4" id="KW-0539">Nucleus</keyword>
<comment type="function">
    <text evidence="4">Acts as a negative regulator of abscisic acid (ABA) response.</text>
</comment>
<dbReference type="STRING" id="49451.A0A1J6KDY2"/>
<sequence>MFTVLMAKNCKMLELFKEDDNGIELSLGLSIGGSYSTKKSDDKILIECQRSQKRAIHREMMENEEQISAQKVRRKGEIGTLSNECGTYEAAKSLNLSLNQDSNVNNQNIEVPFWAQNAGKRELMKKNVLQGDDCRGFRRYNENRDGNLSYKQCRSSESEENFSGKSNLKNCKVMSSGSPERCSSTISECQSSYPKGRSSSDNAQGIQPSTSGRKHNTQFEQHTTNVIPIKEEQNQNAEKRMQFDAKVGPNSTNQANVSPFSSHLKQIPNSEIKNCGISLLSRMPCVSTTGNGPNGKTIRGLLYRYNNTTEINIICVCHGKSFTPSEFIEHAGGVDVSHPLRHITVIPPCS</sequence>
<dbReference type="GO" id="GO:0007165">
    <property type="term" value="P:signal transduction"/>
    <property type="evidence" value="ECO:0007669"/>
    <property type="project" value="InterPro"/>
</dbReference>
<accession>A0A1J6KDY2</accession>
<protein>
    <recommendedName>
        <fullName evidence="4">Ninja-family protein</fullName>
    </recommendedName>
    <alternativeName>
        <fullName evidence="4">ABI-binding protein</fullName>
    </alternativeName>
</protein>
<dbReference type="SMR" id="A0A1J6KDY2"/>
<evidence type="ECO:0000313" key="8">
    <source>
        <dbReference type="EMBL" id="OIT28285.1"/>
    </source>
</evidence>
<evidence type="ECO:0000259" key="7">
    <source>
        <dbReference type="Pfam" id="PF16135"/>
    </source>
</evidence>
<dbReference type="OrthoDB" id="667358at2759"/>
<dbReference type="Proteomes" id="UP000187609">
    <property type="component" value="Unassembled WGS sequence"/>
</dbReference>
<evidence type="ECO:0000256" key="2">
    <source>
        <dbReference type="ARBA" id="ARBA00006081"/>
    </source>
</evidence>
<dbReference type="EMBL" id="MJEQ01002110">
    <property type="protein sequence ID" value="OIT28285.1"/>
    <property type="molecule type" value="Genomic_DNA"/>
</dbReference>
<comment type="subcellular location">
    <subcellularLocation>
        <location evidence="1 4">Nucleus</location>
    </subcellularLocation>
</comment>
<dbReference type="GeneID" id="109212843"/>
<dbReference type="Gramene" id="OIT28285">
    <property type="protein sequence ID" value="OIT28285"/>
    <property type="gene ID" value="A4A49_37116"/>
</dbReference>
<dbReference type="PANTHER" id="PTHR31413:SF15">
    <property type="entry name" value="NINJA-FAMILY PROTEIN"/>
    <property type="match status" value="1"/>
</dbReference>
<dbReference type="AlphaFoldDB" id="A0A1J6KDY2"/>
<comment type="similarity">
    <text evidence="2 4">Belongs to the Ninja family.</text>
</comment>
<dbReference type="OMA" id="AIHREMM"/>
<comment type="caution">
    <text evidence="8">The sequence shown here is derived from an EMBL/GenBank/DDBJ whole genome shotgun (WGS) entry which is preliminary data.</text>
</comment>
<gene>
    <name evidence="8" type="primary">AFP3_0</name>
    <name evidence="8" type="ORF">A4A49_37116</name>
</gene>
<evidence type="ECO:0000256" key="1">
    <source>
        <dbReference type="ARBA" id="ARBA00004123"/>
    </source>
</evidence>
<dbReference type="InterPro" id="IPR031307">
    <property type="entry name" value="Ninja_fam"/>
</dbReference>
<name>A0A1J6KDY2_NICAT</name>
<feature type="compositionally biased region" description="Polar residues" evidence="5">
    <location>
        <begin position="156"/>
        <end position="211"/>
    </location>
</feature>
<evidence type="ECO:0000256" key="5">
    <source>
        <dbReference type="SAM" id="MobiDB-lite"/>
    </source>
</evidence>
<evidence type="ECO:0000313" key="9">
    <source>
        <dbReference type="Proteomes" id="UP000187609"/>
    </source>
</evidence>
<dbReference type="Pfam" id="PF07897">
    <property type="entry name" value="EAR"/>
    <property type="match status" value="1"/>
</dbReference>
<dbReference type="InterPro" id="IPR032308">
    <property type="entry name" value="TDBD"/>
</dbReference>
<dbReference type="PANTHER" id="PTHR31413">
    <property type="entry name" value="AFP HOMOLOG 2"/>
    <property type="match status" value="1"/>
</dbReference>
<keyword evidence="9" id="KW-1185">Reference proteome</keyword>
<dbReference type="Pfam" id="PF16135">
    <property type="entry name" value="TDBD"/>
    <property type="match status" value="1"/>
</dbReference>
<dbReference type="GO" id="GO:0005634">
    <property type="term" value="C:nucleus"/>
    <property type="evidence" value="ECO:0007669"/>
    <property type="project" value="UniProtKB-SubCell"/>
</dbReference>
<dbReference type="InterPro" id="IPR012463">
    <property type="entry name" value="Ninja_motif"/>
</dbReference>